<comment type="caution">
    <text evidence="2">The sequence shown here is derived from an EMBL/GenBank/DDBJ whole genome shotgun (WGS) entry which is preliminary data.</text>
</comment>
<reference evidence="2" key="2">
    <citation type="journal article" date="2020" name="Nat. Commun.">
        <title>Large-scale genome sequencing of mycorrhizal fungi provides insights into the early evolution of symbiotic traits.</title>
        <authorList>
            <person name="Miyauchi S."/>
            <person name="Kiss E."/>
            <person name="Kuo A."/>
            <person name="Drula E."/>
            <person name="Kohler A."/>
            <person name="Sanchez-Garcia M."/>
            <person name="Morin E."/>
            <person name="Andreopoulos B."/>
            <person name="Barry K.W."/>
            <person name="Bonito G."/>
            <person name="Buee M."/>
            <person name="Carver A."/>
            <person name="Chen C."/>
            <person name="Cichocki N."/>
            <person name="Clum A."/>
            <person name="Culley D."/>
            <person name="Crous P.W."/>
            <person name="Fauchery L."/>
            <person name="Girlanda M."/>
            <person name="Hayes R.D."/>
            <person name="Keri Z."/>
            <person name="LaButti K."/>
            <person name="Lipzen A."/>
            <person name="Lombard V."/>
            <person name="Magnuson J."/>
            <person name="Maillard F."/>
            <person name="Murat C."/>
            <person name="Nolan M."/>
            <person name="Ohm R.A."/>
            <person name="Pangilinan J."/>
            <person name="Pereira M.F."/>
            <person name="Perotto S."/>
            <person name="Peter M."/>
            <person name="Pfister S."/>
            <person name="Riley R."/>
            <person name="Sitrit Y."/>
            <person name="Stielow J.B."/>
            <person name="Szollosi G."/>
            <person name="Zifcakova L."/>
            <person name="Stursova M."/>
            <person name="Spatafora J.W."/>
            <person name="Tedersoo L."/>
            <person name="Vaario L.M."/>
            <person name="Yamada A."/>
            <person name="Yan M."/>
            <person name="Wang P."/>
            <person name="Xu J."/>
            <person name="Bruns T."/>
            <person name="Baldrian P."/>
            <person name="Vilgalys R."/>
            <person name="Dunand C."/>
            <person name="Henrissat B."/>
            <person name="Grigoriev I.V."/>
            <person name="Hibbett D."/>
            <person name="Nagy L.G."/>
            <person name="Martin F.M."/>
        </authorList>
    </citation>
    <scope>NUCLEOTIDE SEQUENCE</scope>
    <source>
        <strain evidence="2">Prilba</strain>
    </source>
</reference>
<keyword evidence="3" id="KW-1185">Reference proteome</keyword>
<evidence type="ECO:0000313" key="3">
    <source>
        <dbReference type="Proteomes" id="UP000759537"/>
    </source>
</evidence>
<feature type="compositionally biased region" description="Basic residues" evidence="1">
    <location>
        <begin position="12"/>
        <end position="22"/>
    </location>
</feature>
<dbReference type="EMBL" id="WHVB01000003">
    <property type="protein sequence ID" value="KAF8484951.1"/>
    <property type="molecule type" value="Genomic_DNA"/>
</dbReference>
<accession>A0A9P5TCN5</accession>
<dbReference type="OrthoDB" id="5573898at2759"/>
<reference evidence="2" key="1">
    <citation type="submission" date="2019-10" db="EMBL/GenBank/DDBJ databases">
        <authorList>
            <consortium name="DOE Joint Genome Institute"/>
            <person name="Kuo A."/>
            <person name="Miyauchi S."/>
            <person name="Kiss E."/>
            <person name="Drula E."/>
            <person name="Kohler A."/>
            <person name="Sanchez-Garcia M."/>
            <person name="Andreopoulos B."/>
            <person name="Barry K.W."/>
            <person name="Bonito G."/>
            <person name="Buee M."/>
            <person name="Carver A."/>
            <person name="Chen C."/>
            <person name="Cichocki N."/>
            <person name="Clum A."/>
            <person name="Culley D."/>
            <person name="Crous P.W."/>
            <person name="Fauchery L."/>
            <person name="Girlanda M."/>
            <person name="Hayes R."/>
            <person name="Keri Z."/>
            <person name="LaButti K."/>
            <person name="Lipzen A."/>
            <person name="Lombard V."/>
            <person name="Magnuson J."/>
            <person name="Maillard F."/>
            <person name="Morin E."/>
            <person name="Murat C."/>
            <person name="Nolan M."/>
            <person name="Ohm R."/>
            <person name="Pangilinan J."/>
            <person name="Pereira M."/>
            <person name="Perotto S."/>
            <person name="Peter M."/>
            <person name="Riley R."/>
            <person name="Sitrit Y."/>
            <person name="Stielow B."/>
            <person name="Szollosi G."/>
            <person name="Zifcakova L."/>
            <person name="Stursova M."/>
            <person name="Spatafora J.W."/>
            <person name="Tedersoo L."/>
            <person name="Vaario L.-M."/>
            <person name="Yamada A."/>
            <person name="Yan M."/>
            <person name="Wang P."/>
            <person name="Xu J."/>
            <person name="Bruns T."/>
            <person name="Baldrian P."/>
            <person name="Vilgalys R."/>
            <person name="Henrissat B."/>
            <person name="Grigoriev I.V."/>
            <person name="Hibbett D."/>
            <person name="Nagy L.G."/>
            <person name="Martin F.M."/>
        </authorList>
    </citation>
    <scope>NUCLEOTIDE SEQUENCE</scope>
    <source>
        <strain evidence="2">Prilba</strain>
    </source>
</reference>
<organism evidence="2 3">
    <name type="scientific">Russula ochroleuca</name>
    <dbReference type="NCBI Taxonomy" id="152965"/>
    <lineage>
        <taxon>Eukaryota</taxon>
        <taxon>Fungi</taxon>
        <taxon>Dikarya</taxon>
        <taxon>Basidiomycota</taxon>
        <taxon>Agaricomycotina</taxon>
        <taxon>Agaricomycetes</taxon>
        <taxon>Russulales</taxon>
        <taxon>Russulaceae</taxon>
        <taxon>Russula</taxon>
    </lineage>
</organism>
<proteinExistence type="predicted"/>
<evidence type="ECO:0000256" key="1">
    <source>
        <dbReference type="SAM" id="MobiDB-lite"/>
    </source>
</evidence>
<feature type="region of interest" description="Disordered" evidence="1">
    <location>
        <begin position="1"/>
        <end position="29"/>
    </location>
</feature>
<dbReference type="AlphaFoldDB" id="A0A9P5TCN5"/>
<gene>
    <name evidence="2" type="ORF">DFH94DRAFT_842686</name>
</gene>
<sequence>MSSPSKDQNPYRRIHLSHHHSSRLFQDATSSLEPNFARRYLIGTEPAREQPKASHVRIPTSDDLASLQVTSSGVAIESMMHRVLDPSQPHWLQSSATVSTSVPDKSLSTPSYYTAPAPSTHIYVHEAVPVPSETPPSSGVGLPVVGGDTGTMTDAPESEDSVHSTARQSAAFLPVSRRHGTITTTTNWIKTMTSTTRSTQMALHLGIRLRVYARLHIGSTGVIRSTHLIVRKMREEICPRRLFGLRPAERNEVARLQPRLRMYAQDLLQYTMDIRTRLARAERIEGSPRSWGGGGGRAM</sequence>
<evidence type="ECO:0000313" key="2">
    <source>
        <dbReference type="EMBL" id="KAF8484951.1"/>
    </source>
</evidence>
<dbReference type="Proteomes" id="UP000759537">
    <property type="component" value="Unassembled WGS sequence"/>
</dbReference>
<name>A0A9P5TCN5_9AGAM</name>
<protein>
    <submittedName>
        <fullName evidence="2">Uncharacterized protein</fullName>
    </submittedName>
</protein>